<dbReference type="AlphaFoldDB" id="X0T8R7"/>
<gene>
    <name evidence="1" type="ORF">S01H1_04481</name>
</gene>
<organism evidence="1">
    <name type="scientific">marine sediment metagenome</name>
    <dbReference type="NCBI Taxonomy" id="412755"/>
    <lineage>
        <taxon>unclassified sequences</taxon>
        <taxon>metagenomes</taxon>
        <taxon>ecological metagenomes</taxon>
    </lineage>
</organism>
<dbReference type="InterPro" id="IPR013783">
    <property type="entry name" value="Ig-like_fold"/>
</dbReference>
<accession>X0T8R7</accession>
<dbReference type="EMBL" id="BARS01002363">
    <property type="protein sequence ID" value="GAF84577.1"/>
    <property type="molecule type" value="Genomic_DNA"/>
</dbReference>
<comment type="caution">
    <text evidence="1">The sequence shown here is derived from an EMBL/GenBank/DDBJ whole genome shotgun (WGS) entry which is preliminary data.</text>
</comment>
<name>X0T8R7_9ZZZZ</name>
<feature type="non-terminal residue" evidence="1">
    <location>
        <position position="451"/>
    </location>
</feature>
<evidence type="ECO:0008006" key="2">
    <source>
        <dbReference type="Google" id="ProtNLM"/>
    </source>
</evidence>
<dbReference type="Gene3D" id="2.60.40.10">
    <property type="entry name" value="Immunoglobulins"/>
    <property type="match status" value="1"/>
</dbReference>
<reference evidence="1" key="1">
    <citation type="journal article" date="2014" name="Front. Microbiol.">
        <title>High frequency of phylogenetically diverse reductive dehalogenase-homologous genes in deep subseafloor sedimentary metagenomes.</title>
        <authorList>
            <person name="Kawai M."/>
            <person name="Futagami T."/>
            <person name="Toyoda A."/>
            <person name="Takaki Y."/>
            <person name="Nishi S."/>
            <person name="Hori S."/>
            <person name="Arai W."/>
            <person name="Tsubouchi T."/>
            <person name="Morono Y."/>
            <person name="Uchiyama I."/>
            <person name="Ito T."/>
            <person name="Fujiyama A."/>
            <person name="Inagaki F."/>
            <person name="Takami H."/>
        </authorList>
    </citation>
    <scope>NUCLEOTIDE SEQUENCE</scope>
    <source>
        <strain evidence="1">Expedition CK06-06</strain>
    </source>
</reference>
<protein>
    <recommendedName>
        <fullName evidence="2">Fibronectin type-III domain-containing protein</fullName>
    </recommendedName>
</protein>
<sequence>MRRRMRWRWLPPARDSGQAMPRFIVATALAALGLVMLATAVSVYAIWTNSFDNTANDFASDTLEPPTGLGATGGASVDLNWTATADTYASGHRVLRGTDSGGPYSQIAEVTPRTTTTYPDSPADGTYYYVARAFYQNWESVNGNEASATVGDVALDVEKGSFTRQAGLGNQTVTLTDSTLTPKVILFWGTNKTSEGVTANQTNFYGFMVNATEQRAYGSALDDQQRDIDIRGDAKAIVIMNDGSISGDADFVSFTAGSFTIDWTTNDDTPNIIHYTAIGGAALASVKVGDFSMPTDPFVGEFAEDGVGFQPDIVLFLGDRLGEGDYPLTTTKSGLAFGAAVSSDKQWAISMAGKGDKAGSGQNTSQVIQFQTNETTISAQADFVAMEADGFRINVTNPPAKATKIAYLAMAGTDLNVDVGSFDQPTSTGIQEITTGVNTEYAHLMSFNKVA</sequence>
<proteinExistence type="predicted"/>
<evidence type="ECO:0000313" key="1">
    <source>
        <dbReference type="EMBL" id="GAF84577.1"/>
    </source>
</evidence>